<proteinExistence type="predicted"/>
<name>A0A2P2NRA9_RHIMU</name>
<reference evidence="1" key="1">
    <citation type="submission" date="2018-02" db="EMBL/GenBank/DDBJ databases">
        <title>Rhizophora mucronata_Transcriptome.</title>
        <authorList>
            <person name="Meera S.P."/>
            <person name="Sreeshan A."/>
            <person name="Augustine A."/>
        </authorList>
    </citation>
    <scope>NUCLEOTIDE SEQUENCE</scope>
    <source>
        <tissue evidence="1">Leaf</tissue>
    </source>
</reference>
<sequence length="48" mass="5501">MYSTCVYFCFMTIFSGNTSCAKYLAISTVPLHRGLKSCWVLLKDYIHS</sequence>
<organism evidence="1">
    <name type="scientific">Rhizophora mucronata</name>
    <name type="common">Asiatic mangrove</name>
    <dbReference type="NCBI Taxonomy" id="61149"/>
    <lineage>
        <taxon>Eukaryota</taxon>
        <taxon>Viridiplantae</taxon>
        <taxon>Streptophyta</taxon>
        <taxon>Embryophyta</taxon>
        <taxon>Tracheophyta</taxon>
        <taxon>Spermatophyta</taxon>
        <taxon>Magnoliopsida</taxon>
        <taxon>eudicotyledons</taxon>
        <taxon>Gunneridae</taxon>
        <taxon>Pentapetalae</taxon>
        <taxon>rosids</taxon>
        <taxon>fabids</taxon>
        <taxon>Malpighiales</taxon>
        <taxon>Rhizophoraceae</taxon>
        <taxon>Rhizophora</taxon>
    </lineage>
</organism>
<protein>
    <submittedName>
        <fullName evidence="1">Uncharacterized protein</fullName>
    </submittedName>
</protein>
<dbReference type="EMBL" id="GGEC01064470">
    <property type="protein sequence ID" value="MBX44954.1"/>
    <property type="molecule type" value="Transcribed_RNA"/>
</dbReference>
<dbReference type="AlphaFoldDB" id="A0A2P2NRA9"/>
<accession>A0A2P2NRA9</accession>
<evidence type="ECO:0000313" key="1">
    <source>
        <dbReference type="EMBL" id="MBX44954.1"/>
    </source>
</evidence>